<dbReference type="EMBL" id="CP001875">
    <property type="protein sequence ID" value="ADD77940.1"/>
    <property type="molecule type" value="Genomic_DNA"/>
</dbReference>
<dbReference type="STRING" id="706191.PANA_2773"/>
<name>D4GJX2_PANAM</name>
<dbReference type="InterPro" id="IPR010938">
    <property type="entry name" value="DUF1131"/>
</dbReference>
<accession>D4GJX2</accession>
<dbReference type="Proteomes" id="UP000001702">
    <property type="component" value="Chromosome"/>
</dbReference>
<dbReference type="InterPro" id="IPR038714">
    <property type="entry name" value="YfeY-like_sf"/>
</dbReference>
<proteinExistence type="predicted"/>
<gene>
    <name evidence="1" type="primary">yfeY</name>
    <name evidence="1" type="ordered locus">PANA_2773</name>
</gene>
<dbReference type="Gene3D" id="2.60.460.10">
    <property type="entry name" value="protein yfey like domain"/>
    <property type="match status" value="1"/>
</dbReference>
<dbReference type="NCBIfam" id="NF007990">
    <property type="entry name" value="PRK10718.1"/>
    <property type="match status" value="1"/>
</dbReference>
<sequence length="226" mass="24802">MPLCDSNQFCLNVLLLTGVFMKAVRYTLLTVAMLVSGCASSSGTDANSSQQVSWWNPLSYHWSAALPWNWFGSSLTATEQGVGGINGSTTMTEAAIKEGLKGKYDLRQGMRGHNGQVVSFWQAMDDGKVMLVIYGQTQVDRIEVLDSRIASADGSKIGDAFSAKFDKAFNNCVLASGLDNRDVECRAPNSQHLRYVYSGTWHGPEGLMPSDDTLKSWTLSKIVWQR</sequence>
<keyword evidence="2" id="KW-1185">Reference proteome</keyword>
<dbReference type="HOGENOM" id="CLU_117171_0_0_6"/>
<dbReference type="AlphaFoldDB" id="D4GJX2"/>
<dbReference type="KEGG" id="pam:PANA_2773"/>
<reference evidence="1 2" key="1">
    <citation type="journal article" date="2010" name="J. Bacteriol.">
        <title>Genome sequence of Pantoea ananatis LMG20103, the causative agent of Eucalyptus blight and dieback.</title>
        <authorList>
            <person name="De Maayer P."/>
            <person name="Chan W.Y."/>
            <person name="Venter S.N."/>
            <person name="Toth I.K."/>
            <person name="Birch P.R."/>
            <person name="Joubert F."/>
            <person name="Coutinho T.A."/>
        </authorList>
    </citation>
    <scope>NUCLEOTIDE SEQUENCE [LARGE SCALE GENOMIC DNA]</scope>
    <source>
        <strain evidence="1 2">LMG 20103</strain>
    </source>
</reference>
<dbReference type="eggNOG" id="ENOG502ZC5Z">
    <property type="taxonomic scope" value="Bacteria"/>
</dbReference>
<protein>
    <submittedName>
        <fullName evidence="1">YfeY</fullName>
    </submittedName>
</protein>
<dbReference type="Pfam" id="PF06572">
    <property type="entry name" value="DUF1131"/>
    <property type="match status" value="1"/>
</dbReference>
<evidence type="ECO:0000313" key="2">
    <source>
        <dbReference type="Proteomes" id="UP000001702"/>
    </source>
</evidence>
<evidence type="ECO:0000313" key="1">
    <source>
        <dbReference type="EMBL" id="ADD77940.1"/>
    </source>
</evidence>
<organism evidence="1 2">
    <name type="scientific">Pantoea ananatis (strain LMG 20103)</name>
    <dbReference type="NCBI Taxonomy" id="706191"/>
    <lineage>
        <taxon>Bacteria</taxon>
        <taxon>Pseudomonadati</taxon>
        <taxon>Pseudomonadota</taxon>
        <taxon>Gammaproteobacteria</taxon>
        <taxon>Enterobacterales</taxon>
        <taxon>Erwiniaceae</taxon>
        <taxon>Pantoea</taxon>
    </lineage>
</organism>